<dbReference type="InterPro" id="IPR032675">
    <property type="entry name" value="LRR_dom_sf"/>
</dbReference>
<dbReference type="SMART" id="SM00364">
    <property type="entry name" value="LRR_BAC"/>
    <property type="match status" value="7"/>
</dbReference>
<dbReference type="EMBL" id="CP094358">
    <property type="protein sequence ID" value="UOB16143.1"/>
    <property type="molecule type" value="Genomic_DNA"/>
</dbReference>
<accession>A0A9E6ZP47</accession>
<proteinExistence type="predicted"/>
<evidence type="ECO:0000256" key="1">
    <source>
        <dbReference type="ARBA" id="ARBA00022614"/>
    </source>
</evidence>
<dbReference type="AlphaFoldDB" id="A0A9E6ZP47"/>
<dbReference type="SUPFAM" id="SSF52058">
    <property type="entry name" value="L domain-like"/>
    <property type="match status" value="1"/>
</dbReference>
<dbReference type="Gene3D" id="2.60.40.2340">
    <property type="match status" value="2"/>
</dbReference>
<evidence type="ECO:0000313" key="4">
    <source>
        <dbReference type="Proteomes" id="UP000831290"/>
    </source>
</evidence>
<name>A0A9E6ZP47_9FLAO</name>
<dbReference type="Gene3D" id="3.80.10.10">
    <property type="entry name" value="Ribonuclease Inhibitor"/>
    <property type="match status" value="3"/>
</dbReference>
<dbReference type="PANTHER" id="PTHR48057:SF7">
    <property type="entry name" value="LEUCINE-RICH REPEAT SERINE_THREONINE-PROTEIN KINASE 1"/>
    <property type="match status" value="1"/>
</dbReference>
<dbReference type="InterPro" id="IPR052595">
    <property type="entry name" value="LRRC69/RLP"/>
</dbReference>
<dbReference type="SMART" id="SM00369">
    <property type="entry name" value="LRR_TYP"/>
    <property type="match status" value="10"/>
</dbReference>
<keyword evidence="1" id="KW-0433">Leucine-rich repeat</keyword>
<gene>
    <name evidence="3" type="ORF">MQE35_10380</name>
</gene>
<sequence>MLFKTKIPYTYFLGLFIVFTIISCNDDDSHSKSNKNEIISFIFETTNNPGLNQNIIGVINDDNQTVKITVPFKTDVSNLKPTIEVSPGAKIRLNGSHDFSGPVYYTIMAENGAETSYKVTVYILPNHEKKILEFKFLESVNESLKENITGLIDEHTQKIIVEFPHDTKINSLLPFLKISENAIVTPQGSQDFTKTITYTVKAEDNTISNYKVFAVIKENLQKKALVAIYNSNPGLLEWDLNEEDLSKWKGVILDNNQNVIELHLSNYRINIIPPEIKFLKELNILVLDDNNLLTLPSQIEYLQKLTKLSIRHNKLNVLPKQMGELVNLVSLSLGYNKLIEVPSEIQKLINLQRLDLSNNILVNIPSEIGGLQNLRELFLFENKLAFVPAEISLLKQLEYLFLGNNNLKEIPLQIGELHHLKELYLNNNELLSIPSQTGNIKNLQYLHLGNNKLSTIPPEIGNLSYLEFLHLDHNELVSLPVELSNLTNLFKLFIQHNNLEYIPNEICIMDIFIDKDPEITCK</sequence>
<dbReference type="PROSITE" id="PS51257">
    <property type="entry name" value="PROKAR_LIPOPROTEIN"/>
    <property type="match status" value="1"/>
</dbReference>
<keyword evidence="2" id="KW-0677">Repeat</keyword>
<dbReference type="KEGG" id="fbm:MQE35_10380"/>
<dbReference type="RefSeq" id="WP_255841303.1">
    <property type="nucleotide sequence ID" value="NZ_CP094358.1"/>
</dbReference>
<reference evidence="3" key="1">
    <citation type="submission" date="2022-03" db="EMBL/GenBank/DDBJ databases">
        <title>Description of Abyssus ytuae gen. nov., sp. nov., a novel member of the family Flavobacteriaceae isolated from the sediment of Mariana Trench.</title>
        <authorList>
            <person name="Zhang J."/>
            <person name="Xu X."/>
        </authorList>
    </citation>
    <scope>NUCLEOTIDE SEQUENCE</scope>
    <source>
        <strain evidence="3">MT3330</strain>
    </source>
</reference>
<dbReference type="InterPro" id="IPR003591">
    <property type="entry name" value="Leu-rich_rpt_typical-subtyp"/>
</dbReference>
<evidence type="ECO:0000256" key="2">
    <source>
        <dbReference type="ARBA" id="ARBA00022737"/>
    </source>
</evidence>
<dbReference type="InterPro" id="IPR001611">
    <property type="entry name" value="Leu-rich_rpt"/>
</dbReference>
<evidence type="ECO:0000313" key="3">
    <source>
        <dbReference type="EMBL" id="UOB16143.1"/>
    </source>
</evidence>
<dbReference type="PROSITE" id="PS51450">
    <property type="entry name" value="LRR"/>
    <property type="match status" value="5"/>
</dbReference>
<organism evidence="3 4">
    <name type="scientific">Abyssalbus ytuae</name>
    <dbReference type="NCBI Taxonomy" id="2926907"/>
    <lineage>
        <taxon>Bacteria</taxon>
        <taxon>Pseudomonadati</taxon>
        <taxon>Bacteroidota</taxon>
        <taxon>Flavobacteriia</taxon>
        <taxon>Flavobacteriales</taxon>
        <taxon>Flavobacteriaceae</taxon>
        <taxon>Abyssalbus</taxon>
    </lineage>
</organism>
<keyword evidence="4" id="KW-1185">Reference proteome</keyword>
<protein>
    <submittedName>
        <fullName evidence="3">Uncharacterized protein</fullName>
    </submittedName>
</protein>
<dbReference type="PANTHER" id="PTHR48057">
    <property type="entry name" value="LEUCINE-RICH REPEAT SERINE/THREONINE-PROTEIN KINASE 1"/>
    <property type="match status" value="1"/>
</dbReference>
<dbReference type="Pfam" id="PF13855">
    <property type="entry name" value="LRR_8"/>
    <property type="match status" value="3"/>
</dbReference>
<dbReference type="Proteomes" id="UP000831290">
    <property type="component" value="Chromosome"/>
</dbReference>